<evidence type="ECO:0000313" key="3">
    <source>
        <dbReference type="Proteomes" id="UP000430634"/>
    </source>
</evidence>
<dbReference type="Proteomes" id="UP000430634">
    <property type="component" value="Unassembled WGS sequence"/>
</dbReference>
<reference evidence="2 3" key="1">
    <citation type="submission" date="2019-11" db="EMBL/GenBank/DDBJ databases">
        <title>Type strains purchased from KCTC, JCM and DSMZ.</title>
        <authorList>
            <person name="Lu H."/>
        </authorList>
    </citation>
    <scope>NUCLEOTIDE SEQUENCE [LARGE SCALE GENOMIC DNA]</scope>
    <source>
        <strain evidence="2 3">KCTC 52429</strain>
    </source>
</reference>
<sequence length="247" mass="27678">MEKYSHPIQPLMLLDNQSPLMKGGVSRDGEVTISSDLQGYIFSCAKGLGVLTSALDKAALSIEFLAHSVKPLKGSSYTHDEQIQFAIENYFIRSAMIYDRALIFANHLLDLGVADESTSHLQMVTNSHVKRYQLDEHLKELGKVCREKSVERNAIIHHRSYSKDEFNQFSMIISANEISKQAGKKAPFPRKAVKDLTDAVLSDHTADFEEHLEKIRRSVNGFLDTAAAVYKIRRASYSNEADVDATT</sequence>
<dbReference type="InterPro" id="IPR041394">
    <property type="entry name" value="HEPN_Cthe2314"/>
</dbReference>
<evidence type="ECO:0000313" key="2">
    <source>
        <dbReference type="EMBL" id="MTV55546.1"/>
    </source>
</evidence>
<dbReference type="EMBL" id="WNKZ01000090">
    <property type="protein sequence ID" value="MTV55546.1"/>
    <property type="molecule type" value="Genomic_DNA"/>
</dbReference>
<dbReference type="Pfam" id="PF18730">
    <property type="entry name" value="HEPN_Cthe2314"/>
    <property type="match status" value="1"/>
</dbReference>
<accession>A0A6I3T492</accession>
<gene>
    <name evidence="2" type="ORF">GM672_22735</name>
</gene>
<protein>
    <recommendedName>
        <fullName evidence="1">Cthe-2314-like HEPN domain-containing protein</fullName>
    </recommendedName>
</protein>
<name>A0A6I3T492_9BURK</name>
<dbReference type="RefSeq" id="WP_155472811.1">
    <property type="nucleotide sequence ID" value="NZ_BMKG01000031.1"/>
</dbReference>
<feature type="domain" description="Cthe-2314-like HEPN" evidence="1">
    <location>
        <begin position="69"/>
        <end position="219"/>
    </location>
</feature>
<dbReference type="OrthoDB" id="9150777at2"/>
<organism evidence="2 3">
    <name type="scientific">Pseudoduganella buxea</name>
    <dbReference type="NCBI Taxonomy" id="1949069"/>
    <lineage>
        <taxon>Bacteria</taxon>
        <taxon>Pseudomonadati</taxon>
        <taxon>Pseudomonadota</taxon>
        <taxon>Betaproteobacteria</taxon>
        <taxon>Burkholderiales</taxon>
        <taxon>Oxalobacteraceae</taxon>
        <taxon>Telluria group</taxon>
        <taxon>Pseudoduganella</taxon>
    </lineage>
</organism>
<comment type="caution">
    <text evidence="2">The sequence shown here is derived from an EMBL/GenBank/DDBJ whole genome shotgun (WGS) entry which is preliminary data.</text>
</comment>
<evidence type="ECO:0000259" key="1">
    <source>
        <dbReference type="Pfam" id="PF18730"/>
    </source>
</evidence>
<proteinExistence type="predicted"/>
<dbReference type="AlphaFoldDB" id="A0A6I3T492"/>